<accession>A0A8H4JBX5</accession>
<dbReference type="AlphaFoldDB" id="A0A8H4JBX5"/>
<feature type="region of interest" description="Disordered" evidence="1">
    <location>
        <begin position="185"/>
        <end position="216"/>
    </location>
</feature>
<evidence type="ECO:0000313" key="2">
    <source>
        <dbReference type="EMBL" id="KAF4417566.1"/>
    </source>
</evidence>
<comment type="caution">
    <text evidence="2">The sequence shown here is derived from an EMBL/GenBank/DDBJ whole genome shotgun (WGS) entry which is preliminary data.</text>
</comment>
<dbReference type="Proteomes" id="UP000605986">
    <property type="component" value="Unassembled WGS sequence"/>
</dbReference>
<sequence length="216" mass="23875">MAPPELNSSGVARPSTPPNRSINPRPISTTSARVRPRRRAATGRRRAVSEVSFRSLSNAPPIRPPRRRNIADQSAIRHRLLLGVWLQVERNMRSMSSIQDLMMINPSNTEGGPARRVEGPGDLIMPSTLRVGGPRVNLYSDQDEAIVNGDLGQRMRQLCIESNGPERFPLHDPFPSHHWTISSLNHTGLEPPRQAREVDAPLMVSGKHETGADKGS</sequence>
<keyword evidence="3" id="KW-1185">Reference proteome</keyword>
<evidence type="ECO:0000313" key="3">
    <source>
        <dbReference type="Proteomes" id="UP000605986"/>
    </source>
</evidence>
<proteinExistence type="predicted"/>
<dbReference type="EMBL" id="JAADJG010001359">
    <property type="protein sequence ID" value="KAF4417566.1"/>
    <property type="molecule type" value="Genomic_DNA"/>
</dbReference>
<reference evidence="2" key="1">
    <citation type="submission" date="2020-01" db="EMBL/GenBank/DDBJ databases">
        <title>Identification and distribution of gene clusters putatively required for synthesis of sphingolipid metabolism inhibitors in phylogenetically diverse species of the filamentous fungus Fusarium.</title>
        <authorList>
            <person name="Kim H.-S."/>
            <person name="Busman M."/>
            <person name="Brown D.W."/>
            <person name="Divon H."/>
            <person name="Uhlig S."/>
            <person name="Proctor R.H."/>
        </authorList>
    </citation>
    <scope>NUCLEOTIDE SEQUENCE</scope>
    <source>
        <strain evidence="2">NRRL 53441</strain>
    </source>
</reference>
<organism evidence="2 3">
    <name type="scientific">Fusarium austroafricanum</name>
    <dbReference type="NCBI Taxonomy" id="2364996"/>
    <lineage>
        <taxon>Eukaryota</taxon>
        <taxon>Fungi</taxon>
        <taxon>Dikarya</taxon>
        <taxon>Ascomycota</taxon>
        <taxon>Pezizomycotina</taxon>
        <taxon>Sordariomycetes</taxon>
        <taxon>Hypocreomycetidae</taxon>
        <taxon>Hypocreales</taxon>
        <taxon>Nectriaceae</taxon>
        <taxon>Fusarium</taxon>
        <taxon>Fusarium concolor species complex</taxon>
    </lineage>
</organism>
<evidence type="ECO:0000256" key="1">
    <source>
        <dbReference type="SAM" id="MobiDB-lite"/>
    </source>
</evidence>
<protein>
    <submittedName>
        <fullName evidence="2">Uncharacterized protein</fullName>
    </submittedName>
</protein>
<name>A0A8H4JBX5_9HYPO</name>
<feature type="compositionally biased region" description="Basic and acidic residues" evidence="1">
    <location>
        <begin position="206"/>
        <end position="216"/>
    </location>
</feature>
<feature type="compositionally biased region" description="Basic residues" evidence="1">
    <location>
        <begin position="34"/>
        <end position="46"/>
    </location>
</feature>
<feature type="region of interest" description="Disordered" evidence="1">
    <location>
        <begin position="1"/>
        <end position="69"/>
    </location>
</feature>
<feature type="compositionally biased region" description="Polar residues" evidence="1">
    <location>
        <begin position="1"/>
        <end position="10"/>
    </location>
</feature>
<gene>
    <name evidence="2" type="ORF">F53441_14510</name>
</gene>